<evidence type="ECO:0000313" key="2">
    <source>
        <dbReference type="Proteomes" id="UP000003704"/>
    </source>
</evidence>
<dbReference type="RefSeq" id="WP_007185521.1">
    <property type="nucleotide sequence ID" value="NZ_AKGD01000002.1"/>
</dbReference>
<sequence length="95" mass="10692">MSSAPQATITFHLPQHRETALKIESNQRVAVEAYDANISAYLRFLEDEAQKSGYVLTSDTQEGSSVYSIDAANHDLKTAAHDWLDTQPDIWNWIP</sequence>
<organism evidence="1 2">
    <name type="scientific">Hydrocarboniphaga effusa AP103</name>
    <dbReference type="NCBI Taxonomy" id="1172194"/>
    <lineage>
        <taxon>Bacteria</taxon>
        <taxon>Pseudomonadati</taxon>
        <taxon>Pseudomonadota</taxon>
        <taxon>Gammaproteobacteria</taxon>
        <taxon>Nevskiales</taxon>
        <taxon>Nevskiaceae</taxon>
        <taxon>Hydrocarboniphaga</taxon>
    </lineage>
</organism>
<dbReference type="Proteomes" id="UP000003704">
    <property type="component" value="Unassembled WGS sequence"/>
</dbReference>
<accession>I8HZJ0</accession>
<dbReference type="OrthoDB" id="7064166at2"/>
<proteinExistence type="predicted"/>
<name>I8HZJ0_9GAMM</name>
<reference evidence="1 2" key="1">
    <citation type="journal article" date="2012" name="J. Bacteriol.">
        <title>Genome Sequence of n-Alkane-Degrading Hydrocarboniphaga effusa Strain AP103T (ATCC BAA-332T).</title>
        <authorList>
            <person name="Chang H.K."/>
            <person name="Zylstra G.J."/>
            <person name="Chae J.C."/>
        </authorList>
    </citation>
    <scope>NUCLEOTIDE SEQUENCE [LARGE SCALE GENOMIC DNA]</scope>
    <source>
        <strain evidence="1 2">AP103</strain>
    </source>
</reference>
<comment type="caution">
    <text evidence="1">The sequence shown here is derived from an EMBL/GenBank/DDBJ whole genome shotgun (WGS) entry which is preliminary data.</text>
</comment>
<protein>
    <submittedName>
        <fullName evidence="1">Uncharacterized protein</fullName>
    </submittedName>
</protein>
<evidence type="ECO:0000313" key="1">
    <source>
        <dbReference type="EMBL" id="EIT68996.1"/>
    </source>
</evidence>
<dbReference type="AlphaFoldDB" id="I8HZJ0"/>
<dbReference type="EMBL" id="AKGD01000002">
    <property type="protein sequence ID" value="EIT68996.1"/>
    <property type="molecule type" value="Genomic_DNA"/>
</dbReference>
<keyword evidence="2" id="KW-1185">Reference proteome</keyword>
<gene>
    <name evidence="1" type="ORF">WQQ_25780</name>
</gene>